<evidence type="ECO:0000313" key="2">
    <source>
        <dbReference type="Proteomes" id="UP000307841"/>
    </source>
</evidence>
<dbReference type="RefSeq" id="WP_137030303.1">
    <property type="nucleotide sequence ID" value="NZ_SZNK01000001.1"/>
</dbReference>
<evidence type="ECO:0000313" key="1">
    <source>
        <dbReference type="EMBL" id="TKI56894.1"/>
    </source>
</evidence>
<gene>
    <name evidence="1" type="ORF">E8L90_16220</name>
</gene>
<reference evidence="1 2" key="1">
    <citation type="submission" date="2019-04" db="EMBL/GenBank/DDBJ databases">
        <title>Whole genome sequencing of Brevibacillus sp. TGS2-1.</title>
        <authorList>
            <person name="Choi A."/>
        </authorList>
    </citation>
    <scope>NUCLEOTIDE SEQUENCE [LARGE SCALE GENOMIC DNA]</scope>
    <source>
        <strain evidence="1 2">TGS2-1</strain>
    </source>
</reference>
<keyword evidence="2" id="KW-1185">Reference proteome</keyword>
<accession>A0A4U2Y9H2</accession>
<name>A0A4U2Y9H2_9BACL</name>
<dbReference type="OrthoDB" id="1914797at2"/>
<organism evidence="1 2">
    <name type="scientific">Brevibacillus antibioticus</name>
    <dbReference type="NCBI Taxonomy" id="2570228"/>
    <lineage>
        <taxon>Bacteria</taxon>
        <taxon>Bacillati</taxon>
        <taxon>Bacillota</taxon>
        <taxon>Bacilli</taxon>
        <taxon>Bacillales</taxon>
        <taxon>Paenibacillaceae</taxon>
        <taxon>Brevibacillus</taxon>
    </lineage>
</organism>
<proteinExistence type="predicted"/>
<dbReference type="EMBL" id="SZNK01000001">
    <property type="protein sequence ID" value="TKI56894.1"/>
    <property type="molecule type" value="Genomic_DNA"/>
</dbReference>
<sequence length="138" mass="16017">MYKELDVFITGCQNTVDYWYDDGCTIVYDMLTKFSQKDWEDLSSHVLMKPLEWQRKLAYCMDSSCNEHELNILLSLLDTDDEELFVICVDTLRSYTTLEGKQMIRDNPAVLVRVNELLPRAGVATRGVLEDFLLKIHG</sequence>
<comment type="caution">
    <text evidence="1">The sequence shown here is derived from an EMBL/GenBank/DDBJ whole genome shotgun (WGS) entry which is preliminary data.</text>
</comment>
<protein>
    <submittedName>
        <fullName evidence="1">Uncharacterized protein</fullName>
    </submittedName>
</protein>
<dbReference type="AlphaFoldDB" id="A0A4U2Y9H2"/>
<dbReference type="Proteomes" id="UP000307841">
    <property type="component" value="Unassembled WGS sequence"/>
</dbReference>